<dbReference type="RefSeq" id="WP_143897239.1">
    <property type="nucleotide sequence ID" value="NZ_CP041666.1"/>
</dbReference>
<protein>
    <recommendedName>
        <fullName evidence="2">4Fe-4S ferredoxin-type domain-containing protein</fullName>
    </recommendedName>
</protein>
<dbReference type="AlphaFoldDB" id="A0A516KLE6"/>
<dbReference type="EMBL" id="CP041666">
    <property type="protein sequence ID" value="QDP42212.1"/>
    <property type="molecule type" value="Genomic_DNA"/>
</dbReference>
<sequence>MKRKLFISYTLMLLTFGILAGCGSENTANNAEQEKDIEKYFASNESEFGKEHSIYLDQEKRQVKVYATVNGKYLEKPTRHGLNWIEGSNGKKSVFDAYANPLAFYQALMEIGGTPALEKGGDKEEAFRENEEGKFIKGDKVEVQITWENADEIYDINEVMVDSTGKKIAYHFGGNYEAAKDKMTGCFMCFDSCPVGIISNASQPVGTFKNGKAEFHGNPEVLPEDGTPVTLIYQF</sequence>
<proteinExistence type="predicted"/>
<evidence type="ECO:0000313" key="4">
    <source>
        <dbReference type="Proteomes" id="UP000315215"/>
    </source>
</evidence>
<dbReference type="InterPro" id="IPR017896">
    <property type="entry name" value="4Fe4S_Fe-S-bd"/>
</dbReference>
<dbReference type="PROSITE" id="PS51379">
    <property type="entry name" value="4FE4S_FER_2"/>
    <property type="match status" value="1"/>
</dbReference>
<feature type="domain" description="4Fe-4S ferredoxin-type" evidence="2">
    <location>
        <begin position="174"/>
        <end position="203"/>
    </location>
</feature>
<keyword evidence="4" id="KW-1185">Reference proteome</keyword>
<dbReference type="Proteomes" id="UP000315215">
    <property type="component" value="Chromosome"/>
</dbReference>
<dbReference type="NCBIfam" id="NF040466">
    <property type="entry name" value="ydjY_domain"/>
    <property type="match status" value="1"/>
</dbReference>
<feature type="chain" id="PRO_5038523407" description="4Fe-4S ferredoxin-type domain-containing protein" evidence="1">
    <location>
        <begin position="21"/>
        <end position="235"/>
    </location>
</feature>
<name>A0A516KLE6_9BACI</name>
<dbReference type="OrthoDB" id="6571992at2"/>
<evidence type="ECO:0000259" key="2">
    <source>
        <dbReference type="PROSITE" id="PS51379"/>
    </source>
</evidence>
<keyword evidence="1" id="KW-0732">Signal</keyword>
<dbReference type="KEGG" id="aqt:FN924_14800"/>
<evidence type="ECO:0000256" key="1">
    <source>
        <dbReference type="SAM" id="SignalP"/>
    </source>
</evidence>
<dbReference type="InterPro" id="IPR047750">
    <property type="entry name" value="YdjY-like"/>
</dbReference>
<evidence type="ECO:0000313" key="3">
    <source>
        <dbReference type="EMBL" id="QDP42212.1"/>
    </source>
</evidence>
<dbReference type="PROSITE" id="PS51257">
    <property type="entry name" value="PROKAR_LIPOPROTEIN"/>
    <property type="match status" value="1"/>
</dbReference>
<reference evidence="3 4" key="1">
    <citation type="submission" date="2019-07" db="EMBL/GenBank/DDBJ databases">
        <authorList>
            <person name="Li J."/>
        </authorList>
    </citation>
    <scope>NUCLEOTIDE SEQUENCE [LARGE SCALE GENOMIC DNA]</scope>
    <source>
        <strain evidence="3 4">TKL69</strain>
    </source>
</reference>
<organism evidence="3 4">
    <name type="scientific">Radiobacillus deserti</name>
    <dbReference type="NCBI Taxonomy" id="2594883"/>
    <lineage>
        <taxon>Bacteria</taxon>
        <taxon>Bacillati</taxon>
        <taxon>Bacillota</taxon>
        <taxon>Bacilli</taxon>
        <taxon>Bacillales</taxon>
        <taxon>Bacillaceae</taxon>
        <taxon>Radiobacillus</taxon>
    </lineage>
</organism>
<feature type="signal peptide" evidence="1">
    <location>
        <begin position="1"/>
        <end position="20"/>
    </location>
</feature>
<accession>A0A516KLE6</accession>
<gene>
    <name evidence="3" type="ORF">FN924_14800</name>
</gene>